<sequence>MATNGEKCAQDGVPLADVAAESRPYAPAIADAMRRVVDAGAFILGPAVAALEADLAAYVGSTPGGDRVACVAHLDAAAVQAIGVASGTDGLVLALMALGIGPGDEVVVPPFSWISTAEAVSLVGATVVFADIAPDTYHLDAGALRAALSPSTRAVIAVSLFGAVIDAPALRAVLDAYTGANGSGSSGDSADGGVGGGGGVRRPIALIEDGAQSFGGVSAAGVRSCCPGTATGVTVGVTSFFPTKPLSGYGDGGAVFVADTDLAAGLRARRVHGRSAGGHTVVGLNGRLDALQAAVVGVKLRDMDRLVAARRAAATVYARLLGADGRVGLPVDAGGGHVYGVYTVRVRARDAVAARLAAAGIATAVYYRVGMHQQPVYADGVAPCRVSGSLDVAAASSREVLSLPMGAALTADAQARVAAALLAALDAEGVTGPPPDCGA</sequence>
<accession>A0ACC3C8F1</accession>
<comment type="caution">
    <text evidence="1">The sequence shown here is derived from an EMBL/GenBank/DDBJ whole genome shotgun (WGS) entry which is preliminary data.</text>
</comment>
<proteinExistence type="predicted"/>
<name>A0ACC3C8F1_PYRYE</name>
<protein>
    <submittedName>
        <fullName evidence="1">Uncharacterized protein</fullName>
    </submittedName>
</protein>
<reference evidence="1" key="1">
    <citation type="submission" date="2019-11" db="EMBL/GenBank/DDBJ databases">
        <title>Nori genome reveals adaptations in red seaweeds to the harsh intertidal environment.</title>
        <authorList>
            <person name="Wang D."/>
            <person name="Mao Y."/>
        </authorList>
    </citation>
    <scope>NUCLEOTIDE SEQUENCE</scope>
    <source>
        <tissue evidence="1">Gametophyte</tissue>
    </source>
</reference>
<keyword evidence="2" id="KW-1185">Reference proteome</keyword>
<evidence type="ECO:0000313" key="1">
    <source>
        <dbReference type="EMBL" id="KAK1866067.1"/>
    </source>
</evidence>
<organism evidence="1 2">
    <name type="scientific">Pyropia yezoensis</name>
    <name type="common">Susabi-nori</name>
    <name type="synonym">Porphyra yezoensis</name>
    <dbReference type="NCBI Taxonomy" id="2788"/>
    <lineage>
        <taxon>Eukaryota</taxon>
        <taxon>Rhodophyta</taxon>
        <taxon>Bangiophyceae</taxon>
        <taxon>Bangiales</taxon>
        <taxon>Bangiaceae</taxon>
        <taxon>Pyropia</taxon>
    </lineage>
</organism>
<gene>
    <name evidence="1" type="ORF">I4F81_008587</name>
</gene>
<evidence type="ECO:0000313" key="2">
    <source>
        <dbReference type="Proteomes" id="UP000798662"/>
    </source>
</evidence>
<dbReference type="Proteomes" id="UP000798662">
    <property type="component" value="Chromosome 2"/>
</dbReference>
<dbReference type="EMBL" id="CM020619">
    <property type="protein sequence ID" value="KAK1866067.1"/>
    <property type="molecule type" value="Genomic_DNA"/>
</dbReference>